<dbReference type="Pfam" id="PF01370">
    <property type="entry name" value="Epimerase"/>
    <property type="match status" value="1"/>
</dbReference>
<dbReference type="Proteomes" id="UP001141259">
    <property type="component" value="Unassembled WGS sequence"/>
</dbReference>
<dbReference type="PANTHER" id="PTHR43245">
    <property type="entry name" value="BIFUNCTIONAL POLYMYXIN RESISTANCE PROTEIN ARNA"/>
    <property type="match status" value="1"/>
</dbReference>
<dbReference type="InterPro" id="IPR036291">
    <property type="entry name" value="NAD(P)-bd_dom_sf"/>
</dbReference>
<keyword evidence="3" id="KW-1185">Reference proteome</keyword>
<name>A0A9X2VSD9_9PSEU</name>
<accession>A0A9X2VSD9</accession>
<dbReference type="PANTHER" id="PTHR43245:SF53">
    <property type="entry name" value="EPIMERASE-RELATED"/>
    <property type="match status" value="1"/>
</dbReference>
<dbReference type="EMBL" id="JANYMP010000017">
    <property type="protein sequence ID" value="MCS7481299.1"/>
    <property type="molecule type" value="Genomic_DNA"/>
</dbReference>
<dbReference type="InterPro" id="IPR001509">
    <property type="entry name" value="Epimerase_deHydtase"/>
</dbReference>
<dbReference type="InterPro" id="IPR050177">
    <property type="entry name" value="Lipid_A_modif_metabolic_enz"/>
</dbReference>
<proteinExistence type="predicted"/>
<dbReference type="Gene3D" id="3.40.50.720">
    <property type="entry name" value="NAD(P)-binding Rossmann-like Domain"/>
    <property type="match status" value="1"/>
</dbReference>
<reference evidence="2" key="1">
    <citation type="submission" date="2022-08" db="EMBL/GenBank/DDBJ databases">
        <authorList>
            <person name="Tistechok S."/>
            <person name="Samborskyy M."/>
            <person name="Roman I."/>
        </authorList>
    </citation>
    <scope>NUCLEOTIDE SEQUENCE</scope>
    <source>
        <strain evidence="2">DSM 103496</strain>
    </source>
</reference>
<organism evidence="2 3">
    <name type="scientific">Umezawaea endophytica</name>
    <dbReference type="NCBI Taxonomy" id="1654476"/>
    <lineage>
        <taxon>Bacteria</taxon>
        <taxon>Bacillati</taxon>
        <taxon>Actinomycetota</taxon>
        <taxon>Actinomycetes</taxon>
        <taxon>Pseudonocardiales</taxon>
        <taxon>Pseudonocardiaceae</taxon>
        <taxon>Umezawaea</taxon>
    </lineage>
</organism>
<gene>
    <name evidence="2" type="ORF">NZH93_30955</name>
</gene>
<comment type="caution">
    <text evidence="2">The sequence shown here is derived from an EMBL/GenBank/DDBJ whole genome shotgun (WGS) entry which is preliminary data.</text>
</comment>
<feature type="domain" description="NAD-dependent epimerase/dehydratase" evidence="1">
    <location>
        <begin position="11"/>
        <end position="251"/>
    </location>
</feature>
<evidence type="ECO:0000313" key="2">
    <source>
        <dbReference type="EMBL" id="MCS7481299.1"/>
    </source>
</evidence>
<dbReference type="RefSeq" id="WP_259626788.1">
    <property type="nucleotide sequence ID" value="NZ_JANYMP010000017.1"/>
</dbReference>
<dbReference type="SUPFAM" id="SSF51735">
    <property type="entry name" value="NAD(P)-binding Rossmann-fold domains"/>
    <property type="match status" value="1"/>
</dbReference>
<dbReference type="AlphaFoldDB" id="A0A9X2VSD9"/>
<dbReference type="Gene3D" id="3.90.25.10">
    <property type="entry name" value="UDP-galactose 4-epimerase, domain 1"/>
    <property type="match status" value="1"/>
</dbReference>
<evidence type="ECO:0000259" key="1">
    <source>
        <dbReference type="Pfam" id="PF01370"/>
    </source>
</evidence>
<protein>
    <submittedName>
        <fullName evidence="2">SDR family NAD(P)-dependent oxidoreductase</fullName>
    </submittedName>
</protein>
<sequence length="325" mass="34935">MTAQPIAGQRALVTGGAGTIGSAVVDQLVAAGAAEVVVLDNFVRGRRENLADAVAAADDRVTIVEGDINDRKLVGELTEGIDLVFHLAAIRITQCAEEPRLALECLVDGTFTVVEAAAAAGVKKLIASSSASVYGLAETFPTTERHHPYNNDTFYGAAKAFNEGMLRSFHAMNGLDYVALRYFNVYGPRMDAHGLYTEVLIRWMERISDGESPLIFGDGAQTMDFVHVHDIARANVLAARADVTDTVYNIASSHETSLAGLALALLGAMDSELPLEHGPERKVNGVTRRLADISAAARDLGWKPEIGMDDGLRELVSWWRAETGR</sequence>
<evidence type="ECO:0000313" key="3">
    <source>
        <dbReference type="Proteomes" id="UP001141259"/>
    </source>
</evidence>